<sequence length="184" mass="19334">MATNPFVFDVAAVMRGDGLPETVTKTGPAPSRIGPEMIAVPEGAEVTVEATLTPLGSGVLVDATMTAQLQGQCVRCLRELTPTESITISQVYSGSDDFITGDAEEDVDSGSGDDVPTIEEGNVNLEQAFVDEAGLTWPFNPQCEPACPDDADVPAPHGVSGEKNNLVDPRWAGLEKFLNTDGQN</sequence>
<dbReference type="InterPro" id="IPR003772">
    <property type="entry name" value="YceD"/>
</dbReference>
<evidence type="ECO:0000313" key="3">
    <source>
        <dbReference type="Proteomes" id="UP001146468"/>
    </source>
</evidence>
<organism evidence="2 3">
    <name type="scientific">Corynebacterium meitnerae</name>
    <dbReference type="NCBI Taxonomy" id="2913498"/>
    <lineage>
        <taxon>Bacteria</taxon>
        <taxon>Bacillati</taxon>
        <taxon>Actinomycetota</taxon>
        <taxon>Actinomycetes</taxon>
        <taxon>Mycobacteriales</taxon>
        <taxon>Corynebacteriaceae</taxon>
        <taxon>Corynebacterium</taxon>
    </lineage>
</organism>
<dbReference type="EMBL" id="JAKMUS010000002">
    <property type="protein sequence ID" value="MCZ9293305.1"/>
    <property type="molecule type" value="Genomic_DNA"/>
</dbReference>
<accession>A0A9X3LUA8</accession>
<feature type="region of interest" description="Disordered" evidence="1">
    <location>
        <begin position="146"/>
        <end position="166"/>
    </location>
</feature>
<dbReference type="Proteomes" id="UP001146468">
    <property type="component" value="Unassembled WGS sequence"/>
</dbReference>
<proteinExistence type="predicted"/>
<dbReference type="AlphaFoldDB" id="A0A9X3LUA8"/>
<gene>
    <name evidence="2" type="ORF">L8U60_02215</name>
</gene>
<reference evidence="2" key="1">
    <citation type="submission" date="2022-02" db="EMBL/GenBank/DDBJ databases">
        <title>Corynebacterium sp. from urogenital microbiome.</title>
        <authorList>
            <person name="Cappelli E.A."/>
            <person name="Ribeiro T.G."/>
            <person name="Peixe L."/>
        </authorList>
    </citation>
    <scope>NUCLEOTIDE SEQUENCE</scope>
    <source>
        <strain evidence="2">C8Ua_172</strain>
    </source>
</reference>
<keyword evidence="3" id="KW-1185">Reference proteome</keyword>
<name>A0A9X3LUA8_9CORY</name>
<comment type="caution">
    <text evidence="2">The sequence shown here is derived from an EMBL/GenBank/DDBJ whole genome shotgun (WGS) entry which is preliminary data.</text>
</comment>
<dbReference type="Pfam" id="PF02620">
    <property type="entry name" value="YceD"/>
    <property type="match status" value="1"/>
</dbReference>
<protein>
    <submittedName>
        <fullName evidence="2">YceD family protein</fullName>
    </submittedName>
</protein>
<evidence type="ECO:0000256" key="1">
    <source>
        <dbReference type="SAM" id="MobiDB-lite"/>
    </source>
</evidence>
<dbReference type="RefSeq" id="WP_269964765.1">
    <property type="nucleotide sequence ID" value="NZ_JAKMUS010000002.1"/>
</dbReference>
<evidence type="ECO:0000313" key="2">
    <source>
        <dbReference type="EMBL" id="MCZ9293305.1"/>
    </source>
</evidence>